<sequence>MRITDAERRARLVEFHHLRGDASSPLQAARDMVVLHATDPATVYLSALSRCASASLSDIAKTMYDDRALVRMLAMRRTMFVVPADFVAVVHHGASTDVAARIRKHLLKQLATVPTEPELPDDLPAWLEDVEKGVESALMRRGTATGTELASEEPRLRTALLPTTERAWDVRRTITSQVLTMMGAEGRIVRCEPRGTWTSRHHTWEPGHSWWPNGIEELETAKARQELAAAYIHRFGPVTEADVAWWTGWPLGVTRKALAALDIVTVEVGSGTGLMLANDVTDRISAAADGCATLLPALDPTPMGWKDRAWYLPEDPAPLFDRNGNIGPTIWWEGEIIGGWAVRTDGSIATTLLIDRGAAASSAVATAVEELAPRLDGTVVIPSFRTPLERELSG</sequence>
<accession>A0A839RIW9</accession>
<comment type="caution">
    <text evidence="1">The sequence shown here is derived from an EMBL/GenBank/DDBJ whole genome shotgun (WGS) entry which is preliminary data.</text>
</comment>
<dbReference type="RefSeq" id="WP_064440961.1">
    <property type="nucleotide sequence ID" value="NZ_BDDI01000010.1"/>
</dbReference>
<dbReference type="EMBL" id="JACHWS010000001">
    <property type="protein sequence ID" value="MBB3036615.1"/>
    <property type="molecule type" value="Genomic_DNA"/>
</dbReference>
<dbReference type="OrthoDB" id="9148135at2"/>
<dbReference type="PANTHER" id="PTHR38479:SF2">
    <property type="entry name" value="WINGED HELIX DNA-BINDING DOMAIN-CONTAINING PROTEIN"/>
    <property type="match status" value="1"/>
</dbReference>
<dbReference type="AlphaFoldDB" id="A0A839RIW9"/>
<dbReference type="Proteomes" id="UP000567922">
    <property type="component" value="Unassembled WGS sequence"/>
</dbReference>
<name>A0A839RIW9_9ACTN</name>
<evidence type="ECO:0000313" key="1">
    <source>
        <dbReference type="EMBL" id="MBB3036615.1"/>
    </source>
</evidence>
<dbReference type="InterPro" id="IPR009351">
    <property type="entry name" value="AlkZ-like"/>
</dbReference>
<dbReference type="Pfam" id="PF06224">
    <property type="entry name" value="AlkZ-like"/>
    <property type="match status" value="1"/>
</dbReference>
<keyword evidence="2" id="KW-1185">Reference proteome</keyword>
<reference evidence="1 2" key="1">
    <citation type="submission" date="2020-08" db="EMBL/GenBank/DDBJ databases">
        <title>Sequencing the genomes of 1000 actinobacteria strains.</title>
        <authorList>
            <person name="Klenk H.-P."/>
        </authorList>
    </citation>
    <scope>NUCLEOTIDE SEQUENCE [LARGE SCALE GENOMIC DNA]</scope>
    <source>
        <strain evidence="1 2">DSM 45258</strain>
    </source>
</reference>
<evidence type="ECO:0008006" key="3">
    <source>
        <dbReference type="Google" id="ProtNLM"/>
    </source>
</evidence>
<proteinExistence type="predicted"/>
<protein>
    <recommendedName>
        <fullName evidence="3">Winged helix DNA-binding domain-containing protein</fullName>
    </recommendedName>
</protein>
<organism evidence="1 2">
    <name type="scientific">Hoyosella altamirensis</name>
    <dbReference type="NCBI Taxonomy" id="616997"/>
    <lineage>
        <taxon>Bacteria</taxon>
        <taxon>Bacillati</taxon>
        <taxon>Actinomycetota</taxon>
        <taxon>Actinomycetes</taxon>
        <taxon>Mycobacteriales</taxon>
        <taxon>Hoyosellaceae</taxon>
        <taxon>Hoyosella</taxon>
    </lineage>
</organism>
<evidence type="ECO:0000313" key="2">
    <source>
        <dbReference type="Proteomes" id="UP000567922"/>
    </source>
</evidence>
<gene>
    <name evidence="1" type="ORF">FHU29_001049</name>
</gene>
<dbReference type="PANTHER" id="PTHR38479">
    <property type="entry name" value="LMO0824 PROTEIN"/>
    <property type="match status" value="1"/>
</dbReference>